<feature type="domain" description="Pseudouridine synthase II N-terminal" evidence="5">
    <location>
        <begin position="122"/>
        <end position="267"/>
    </location>
</feature>
<dbReference type="EMBL" id="BEGY01000018">
    <property type="protein sequence ID" value="GAX76632.1"/>
    <property type="molecule type" value="Genomic_DNA"/>
</dbReference>
<dbReference type="GO" id="GO:0003723">
    <property type="term" value="F:RNA binding"/>
    <property type="evidence" value="ECO:0007669"/>
    <property type="project" value="InterPro"/>
</dbReference>
<evidence type="ECO:0000256" key="3">
    <source>
        <dbReference type="ARBA" id="ARBA00022694"/>
    </source>
</evidence>
<feature type="domain" description="tRNA pseudouridylate synthase B C-terminal" evidence="6">
    <location>
        <begin position="274"/>
        <end position="314"/>
    </location>
</feature>
<comment type="caution">
    <text evidence="7">The sequence shown here is derived from an EMBL/GenBank/DDBJ whole genome shotgun (WGS) entry which is preliminary data.</text>
</comment>
<reference evidence="7 8" key="1">
    <citation type="submission" date="2017-08" db="EMBL/GenBank/DDBJ databases">
        <title>Acidophilic green algal genome provides insights into adaptation to an acidic environment.</title>
        <authorList>
            <person name="Hirooka S."/>
            <person name="Hirose Y."/>
            <person name="Kanesaki Y."/>
            <person name="Higuchi S."/>
            <person name="Fujiwara T."/>
            <person name="Onuma R."/>
            <person name="Era A."/>
            <person name="Ohbayashi R."/>
            <person name="Uzuka A."/>
            <person name="Nozaki H."/>
            <person name="Yoshikawa H."/>
            <person name="Miyagishima S.Y."/>
        </authorList>
    </citation>
    <scope>NUCLEOTIDE SEQUENCE [LARGE SCALE GENOMIC DNA]</scope>
    <source>
        <strain evidence="7 8">NIES-2499</strain>
    </source>
</reference>
<dbReference type="PANTHER" id="PTHR13767:SF2">
    <property type="entry name" value="PSEUDOURIDYLATE SYNTHASE TRUB1"/>
    <property type="match status" value="1"/>
</dbReference>
<proteinExistence type="inferred from homology"/>
<organism evidence="7 8">
    <name type="scientific">Chlamydomonas eustigma</name>
    <dbReference type="NCBI Taxonomy" id="1157962"/>
    <lineage>
        <taxon>Eukaryota</taxon>
        <taxon>Viridiplantae</taxon>
        <taxon>Chlorophyta</taxon>
        <taxon>core chlorophytes</taxon>
        <taxon>Chlorophyceae</taxon>
        <taxon>CS clade</taxon>
        <taxon>Chlamydomonadales</taxon>
        <taxon>Chlamydomonadaceae</taxon>
        <taxon>Chlamydomonas</taxon>
    </lineage>
</organism>
<evidence type="ECO:0000256" key="4">
    <source>
        <dbReference type="ARBA" id="ARBA00023235"/>
    </source>
</evidence>
<evidence type="ECO:0000256" key="2">
    <source>
        <dbReference type="ARBA" id="ARBA00012787"/>
    </source>
</evidence>
<accession>A0A250X169</accession>
<dbReference type="STRING" id="1157962.A0A250X169"/>
<dbReference type="EC" id="5.4.99.25" evidence="2"/>
<dbReference type="InterPro" id="IPR020103">
    <property type="entry name" value="PsdUridine_synth_cat_dom_sf"/>
</dbReference>
<dbReference type="GO" id="GO:1990481">
    <property type="term" value="P:mRNA pseudouridine synthesis"/>
    <property type="evidence" value="ECO:0007669"/>
    <property type="project" value="TreeGrafter"/>
</dbReference>
<gene>
    <name evidence="7" type="ORF">CEUSTIGMA_g4078.t1</name>
</gene>
<keyword evidence="4" id="KW-0413">Isomerase</keyword>
<evidence type="ECO:0000259" key="6">
    <source>
        <dbReference type="Pfam" id="PF16198"/>
    </source>
</evidence>
<keyword evidence="3" id="KW-0819">tRNA processing</keyword>
<dbReference type="GO" id="GO:0005634">
    <property type="term" value="C:nucleus"/>
    <property type="evidence" value="ECO:0007669"/>
    <property type="project" value="TreeGrafter"/>
</dbReference>
<dbReference type="Proteomes" id="UP000232323">
    <property type="component" value="Unassembled WGS sequence"/>
</dbReference>
<dbReference type="InterPro" id="IPR014780">
    <property type="entry name" value="tRNA_psdUridine_synth_TruB"/>
</dbReference>
<evidence type="ECO:0000259" key="5">
    <source>
        <dbReference type="Pfam" id="PF01509"/>
    </source>
</evidence>
<name>A0A250X169_9CHLO</name>
<dbReference type="GO" id="GO:0160148">
    <property type="term" value="F:tRNA pseudouridine(55) synthase activity"/>
    <property type="evidence" value="ECO:0007669"/>
    <property type="project" value="UniProtKB-EC"/>
</dbReference>
<protein>
    <recommendedName>
        <fullName evidence="2">tRNA pseudouridine(55) synthase</fullName>
        <ecNumber evidence="2">5.4.99.25</ecNumber>
    </recommendedName>
</protein>
<keyword evidence="8" id="KW-1185">Reference proteome</keyword>
<dbReference type="Gene3D" id="3.30.2350.10">
    <property type="entry name" value="Pseudouridine synthase"/>
    <property type="match status" value="1"/>
</dbReference>
<dbReference type="InterPro" id="IPR002501">
    <property type="entry name" value="PsdUridine_synth_N"/>
</dbReference>
<comment type="similarity">
    <text evidence="1">Belongs to the pseudouridine synthase TruB family.</text>
</comment>
<evidence type="ECO:0000256" key="1">
    <source>
        <dbReference type="ARBA" id="ARBA00008999"/>
    </source>
</evidence>
<sequence length="321" mass="35654">MLSAKVFKTLPSRIHSPSVSNKALHNGVANIQDSPYSTAWQSIGDSKWTFDDVKEAEDIKSLRRMEETRLNRKRSSAQKVLDKPAVITQIPAQLDKNIVSNALLLVDKPQDWSHQEVEQAVRWSLKMKSVSSPGQLEPFASGLMVLCLGRATKLSTLFHEQTNTFSGTIKLGEATNTFDASGQVTDVLGWDHVSERDIQSATDQLLGETLQVPPQYSCIKVGGRRSVMKSLHSDEDGDLCPRPVYIHSFQAKSVDFGRGLVDFSITLGQSSMIRSVAHDLGRMLGTCSHLISLRRENIGAFSVEDAWTLDVLMPLLKRYRS</sequence>
<dbReference type="Pfam" id="PF01509">
    <property type="entry name" value="TruB_N"/>
    <property type="match status" value="1"/>
</dbReference>
<dbReference type="PANTHER" id="PTHR13767">
    <property type="entry name" value="TRNA-PSEUDOURIDINE SYNTHASE"/>
    <property type="match status" value="1"/>
</dbReference>
<evidence type="ECO:0000313" key="8">
    <source>
        <dbReference type="Proteomes" id="UP000232323"/>
    </source>
</evidence>
<dbReference type="GO" id="GO:0006400">
    <property type="term" value="P:tRNA modification"/>
    <property type="evidence" value="ECO:0007669"/>
    <property type="project" value="TreeGrafter"/>
</dbReference>
<dbReference type="SUPFAM" id="SSF55120">
    <property type="entry name" value="Pseudouridine synthase"/>
    <property type="match status" value="1"/>
</dbReference>
<dbReference type="AlphaFoldDB" id="A0A250X169"/>
<evidence type="ECO:0000313" key="7">
    <source>
        <dbReference type="EMBL" id="GAX76632.1"/>
    </source>
</evidence>
<dbReference type="InterPro" id="IPR032819">
    <property type="entry name" value="TruB_C"/>
</dbReference>
<dbReference type="OrthoDB" id="9995526at2759"/>
<dbReference type="Pfam" id="PF16198">
    <property type="entry name" value="TruB_C_2"/>
    <property type="match status" value="1"/>
</dbReference>